<keyword evidence="2 3" id="KW-0808">Transferase</keyword>
<dbReference type="Gene3D" id="3.40.50.2000">
    <property type="entry name" value="Glycogen Phosphorylase B"/>
    <property type="match status" value="2"/>
</dbReference>
<dbReference type="InterPro" id="IPR035595">
    <property type="entry name" value="UDP_glycos_trans_CS"/>
</dbReference>
<reference evidence="4" key="2">
    <citation type="journal article" date="2024" name="Plant">
        <title>Genomic evolution and insights into agronomic trait innovations of Sesamum species.</title>
        <authorList>
            <person name="Miao H."/>
            <person name="Wang L."/>
            <person name="Qu L."/>
            <person name="Liu H."/>
            <person name="Sun Y."/>
            <person name="Le M."/>
            <person name="Wang Q."/>
            <person name="Wei S."/>
            <person name="Zheng Y."/>
            <person name="Lin W."/>
            <person name="Duan Y."/>
            <person name="Cao H."/>
            <person name="Xiong S."/>
            <person name="Wang X."/>
            <person name="Wei L."/>
            <person name="Li C."/>
            <person name="Ma Q."/>
            <person name="Ju M."/>
            <person name="Zhao R."/>
            <person name="Li G."/>
            <person name="Mu C."/>
            <person name="Tian Q."/>
            <person name="Mei H."/>
            <person name="Zhang T."/>
            <person name="Gao T."/>
            <person name="Zhang H."/>
        </authorList>
    </citation>
    <scope>NUCLEOTIDE SEQUENCE</scope>
    <source>
        <strain evidence="4">G02</strain>
    </source>
</reference>
<evidence type="ECO:0000256" key="2">
    <source>
        <dbReference type="ARBA" id="ARBA00022679"/>
    </source>
</evidence>
<dbReference type="PANTHER" id="PTHR48045">
    <property type="entry name" value="UDP-GLYCOSYLTRANSFERASE 72B1"/>
    <property type="match status" value="1"/>
</dbReference>
<evidence type="ECO:0000313" key="4">
    <source>
        <dbReference type="EMBL" id="KAL0436804.1"/>
    </source>
</evidence>
<sequence length="128" mass="14380">MVVKWAPQKKALAHPAVGGFLTHCGWNSTLESMCEGVPLICRPCFADQMINARYLTHVWKVGLELENFKQISIEKGIKTLMGNEEGEVIRERALNMKQEIERSISEGGSSHQALKLLVEFIISLSVRK</sequence>
<accession>A0AAW2W529</accession>
<dbReference type="Pfam" id="PF00201">
    <property type="entry name" value="UDPGT"/>
    <property type="match status" value="1"/>
</dbReference>
<protein>
    <submittedName>
        <fullName evidence="4">UDP-glucose iridoid glucosyltransferase</fullName>
    </submittedName>
</protein>
<dbReference type="GO" id="GO:0008194">
    <property type="term" value="F:UDP-glycosyltransferase activity"/>
    <property type="evidence" value="ECO:0007669"/>
    <property type="project" value="InterPro"/>
</dbReference>
<dbReference type="PROSITE" id="PS00375">
    <property type="entry name" value="UDPGT"/>
    <property type="match status" value="1"/>
</dbReference>
<comment type="caution">
    <text evidence="4">The sequence shown here is derived from an EMBL/GenBank/DDBJ whole genome shotgun (WGS) entry which is preliminary data.</text>
</comment>
<proteinExistence type="inferred from homology"/>
<dbReference type="SUPFAM" id="SSF53756">
    <property type="entry name" value="UDP-Glycosyltransferase/glycogen phosphorylase"/>
    <property type="match status" value="1"/>
</dbReference>
<dbReference type="InterPro" id="IPR002213">
    <property type="entry name" value="UDP_glucos_trans"/>
</dbReference>
<evidence type="ECO:0000256" key="3">
    <source>
        <dbReference type="RuleBase" id="RU003718"/>
    </source>
</evidence>
<dbReference type="PANTHER" id="PTHR48045:SF31">
    <property type="entry name" value="UDP-GLYCOSYLTRANSFERASE 76B1-LIKE"/>
    <property type="match status" value="1"/>
</dbReference>
<dbReference type="EMBL" id="JACGWJ010000002">
    <property type="protein sequence ID" value="KAL0436804.1"/>
    <property type="molecule type" value="Genomic_DNA"/>
</dbReference>
<evidence type="ECO:0000256" key="1">
    <source>
        <dbReference type="ARBA" id="ARBA00009995"/>
    </source>
</evidence>
<name>A0AAW2W529_SESRA</name>
<dbReference type="AlphaFoldDB" id="A0AAW2W529"/>
<dbReference type="CDD" id="cd03784">
    <property type="entry name" value="GT1_Gtf-like"/>
    <property type="match status" value="1"/>
</dbReference>
<comment type="similarity">
    <text evidence="1 3">Belongs to the UDP-glycosyltransferase family.</text>
</comment>
<gene>
    <name evidence="4" type="ORF">Sradi_0388300</name>
</gene>
<keyword evidence="3" id="KW-0328">Glycosyltransferase</keyword>
<reference evidence="4" key="1">
    <citation type="submission" date="2020-06" db="EMBL/GenBank/DDBJ databases">
        <authorList>
            <person name="Li T."/>
            <person name="Hu X."/>
            <person name="Zhang T."/>
            <person name="Song X."/>
            <person name="Zhang H."/>
            <person name="Dai N."/>
            <person name="Sheng W."/>
            <person name="Hou X."/>
            <person name="Wei L."/>
        </authorList>
    </citation>
    <scope>NUCLEOTIDE SEQUENCE</scope>
    <source>
        <strain evidence="4">G02</strain>
        <tissue evidence="4">Leaf</tissue>
    </source>
</reference>
<organism evidence="4">
    <name type="scientific">Sesamum radiatum</name>
    <name type="common">Black benniseed</name>
    <dbReference type="NCBI Taxonomy" id="300843"/>
    <lineage>
        <taxon>Eukaryota</taxon>
        <taxon>Viridiplantae</taxon>
        <taxon>Streptophyta</taxon>
        <taxon>Embryophyta</taxon>
        <taxon>Tracheophyta</taxon>
        <taxon>Spermatophyta</taxon>
        <taxon>Magnoliopsida</taxon>
        <taxon>eudicotyledons</taxon>
        <taxon>Gunneridae</taxon>
        <taxon>Pentapetalae</taxon>
        <taxon>asterids</taxon>
        <taxon>lamiids</taxon>
        <taxon>Lamiales</taxon>
        <taxon>Pedaliaceae</taxon>
        <taxon>Sesamum</taxon>
    </lineage>
</organism>